<evidence type="ECO:0000256" key="1">
    <source>
        <dbReference type="ARBA" id="ARBA00004123"/>
    </source>
</evidence>
<dbReference type="EMBL" id="CM007364">
    <property type="protein sequence ID" value="OIW12675.1"/>
    <property type="molecule type" value="Genomic_DNA"/>
</dbReference>
<dbReference type="SMART" id="SM00353">
    <property type="entry name" value="HLH"/>
    <property type="match status" value="1"/>
</dbReference>
<dbReference type="Gramene" id="OIW12675">
    <property type="protein sequence ID" value="OIW12675"/>
    <property type="gene ID" value="TanjilG_24608"/>
</dbReference>
<dbReference type="STRING" id="3871.A0A4P1RL47"/>
<reference evidence="8 9" key="1">
    <citation type="journal article" date="2017" name="Plant Biotechnol. J.">
        <title>A comprehensive draft genome sequence for lupin (Lupinus angustifolius), an emerging health food: insights into plant-microbe interactions and legume evolution.</title>
        <authorList>
            <person name="Hane J.K."/>
            <person name="Ming Y."/>
            <person name="Kamphuis L.G."/>
            <person name="Nelson M.N."/>
            <person name="Garg G."/>
            <person name="Atkins C.A."/>
            <person name="Bayer P.E."/>
            <person name="Bravo A."/>
            <person name="Bringans S."/>
            <person name="Cannon S."/>
            <person name="Edwards D."/>
            <person name="Foley R."/>
            <person name="Gao L.L."/>
            <person name="Harrison M.J."/>
            <person name="Huang W."/>
            <person name="Hurgobin B."/>
            <person name="Li S."/>
            <person name="Liu C.W."/>
            <person name="McGrath A."/>
            <person name="Morahan G."/>
            <person name="Murray J."/>
            <person name="Weller J."/>
            <person name="Jian J."/>
            <person name="Singh K.B."/>
        </authorList>
    </citation>
    <scope>NUCLEOTIDE SEQUENCE [LARGE SCALE GENOMIC DNA]</scope>
    <source>
        <strain evidence="9">cv. Tanjil</strain>
        <tissue evidence="8">Whole plant</tissue>
    </source>
</reference>
<evidence type="ECO:0000313" key="9">
    <source>
        <dbReference type="Proteomes" id="UP000188354"/>
    </source>
</evidence>
<sequence>MAVAPLCSSRLQSMLKATVQSVQWTYSIFWQLCPQQEILVWEDGHYNGAIKTRKTVQTMEVGGDEEGTLQRSKQLRELYESLSVVETNTHTRCSFAALSPEDLTESEWFYLMCVSFSFAPGEGLPGKAYAKRQHIWLVGADEVDNKTFSRAILAKTVVCIPVSDGVVELGTTDKVQEDLNFIEHIKTFFTDVHNFHHHPPPPKLALSEHSTSNPASSSDHFHAVMYTAADPTTTNILKHDGINVDDDEDECETETEDERGYNTHQTLNAKMAEPSELMQVEMAEDIRIGSSNDGSNNLDSDFHFIAVTQTGYPSSISDSVPTQGSLQPPSGNLSTLGTVIPLLPLEDMTQEDTHYSQTLSNILQNQYTCWVESPSISYNTYSTFQSAFTNCNIFPNHHHHLLPKAALDGTSQRLLKCILFTAPYLHAKNHVEKYSPQTLDTATDSGGDLAAQIRGKGIPQDEHSTTHVLAERRRREKLNERFIILKSLVPFVTKMDKASILGDTIEYVKLLRRRIQDLEARNLQILEKEEQRSKNTDIIEMQRACTSSSTKEQQRSGVTVMVGTNKRKVRIVERNDEEALTSVQVSIIESDALLELECPHREGLLLDVIQKLRELRIEVIGMKSSLNNGVLVAELRAKVKGNVKGKKVCIVEVKTALSQIIPQTIQ</sequence>
<proteinExistence type="predicted"/>
<evidence type="ECO:0000256" key="3">
    <source>
        <dbReference type="ARBA" id="ARBA00023159"/>
    </source>
</evidence>
<dbReference type="Proteomes" id="UP000188354">
    <property type="component" value="Chromosome LG04"/>
</dbReference>
<feature type="region of interest" description="Disordered" evidence="6">
    <location>
        <begin position="199"/>
        <end position="218"/>
    </location>
</feature>
<organism evidence="8 9">
    <name type="scientific">Lupinus angustifolius</name>
    <name type="common">Narrow-leaved blue lupine</name>
    <dbReference type="NCBI Taxonomy" id="3871"/>
    <lineage>
        <taxon>Eukaryota</taxon>
        <taxon>Viridiplantae</taxon>
        <taxon>Streptophyta</taxon>
        <taxon>Embryophyta</taxon>
        <taxon>Tracheophyta</taxon>
        <taxon>Spermatophyta</taxon>
        <taxon>Magnoliopsida</taxon>
        <taxon>eudicotyledons</taxon>
        <taxon>Gunneridae</taxon>
        <taxon>Pentapetalae</taxon>
        <taxon>rosids</taxon>
        <taxon>fabids</taxon>
        <taxon>Fabales</taxon>
        <taxon>Fabaceae</taxon>
        <taxon>Papilionoideae</taxon>
        <taxon>50 kb inversion clade</taxon>
        <taxon>genistoids sensu lato</taxon>
        <taxon>core genistoids</taxon>
        <taxon>Genisteae</taxon>
        <taxon>Lupinus</taxon>
    </lineage>
</organism>
<evidence type="ECO:0000256" key="2">
    <source>
        <dbReference type="ARBA" id="ARBA00023015"/>
    </source>
</evidence>
<keyword evidence="3" id="KW-0010">Activator</keyword>
<dbReference type="Pfam" id="PF22754">
    <property type="entry name" value="bHLH-TF_ACT-like_plant"/>
    <property type="match status" value="1"/>
</dbReference>
<evidence type="ECO:0000256" key="6">
    <source>
        <dbReference type="SAM" id="MobiDB-lite"/>
    </source>
</evidence>
<dbReference type="InterPro" id="IPR025610">
    <property type="entry name" value="MYC/MYB_N"/>
</dbReference>
<dbReference type="Pfam" id="PF00010">
    <property type="entry name" value="HLH"/>
    <property type="match status" value="1"/>
</dbReference>
<keyword evidence="5" id="KW-0539">Nucleus</keyword>
<keyword evidence="2" id="KW-0805">Transcription regulation</keyword>
<dbReference type="SUPFAM" id="SSF47459">
    <property type="entry name" value="HLH, helix-loop-helix DNA-binding domain"/>
    <property type="match status" value="1"/>
</dbReference>
<dbReference type="PANTHER" id="PTHR46266:SF4">
    <property type="entry name" value="TRANSCRIPTION FACTOR TT8"/>
    <property type="match status" value="1"/>
</dbReference>
<dbReference type="PROSITE" id="PS50888">
    <property type="entry name" value="BHLH"/>
    <property type="match status" value="1"/>
</dbReference>
<dbReference type="GO" id="GO:0005634">
    <property type="term" value="C:nucleus"/>
    <property type="evidence" value="ECO:0007669"/>
    <property type="project" value="UniProtKB-SubCell"/>
</dbReference>
<evidence type="ECO:0000256" key="4">
    <source>
        <dbReference type="ARBA" id="ARBA00023163"/>
    </source>
</evidence>
<dbReference type="Pfam" id="PF14215">
    <property type="entry name" value="bHLH-MYC_N"/>
    <property type="match status" value="1"/>
</dbReference>
<evidence type="ECO:0000259" key="7">
    <source>
        <dbReference type="PROSITE" id="PS50888"/>
    </source>
</evidence>
<comment type="subcellular location">
    <subcellularLocation>
        <location evidence="1">Nucleus</location>
    </subcellularLocation>
</comment>
<gene>
    <name evidence="8" type="ORF">TanjilG_24608</name>
</gene>
<name>A0A4P1RL47_LUPAN</name>
<dbReference type="GO" id="GO:0046983">
    <property type="term" value="F:protein dimerization activity"/>
    <property type="evidence" value="ECO:0007669"/>
    <property type="project" value="InterPro"/>
</dbReference>
<feature type="compositionally biased region" description="Polar residues" evidence="6">
    <location>
        <begin position="208"/>
        <end position="218"/>
    </location>
</feature>
<dbReference type="GO" id="GO:0080090">
    <property type="term" value="P:regulation of primary metabolic process"/>
    <property type="evidence" value="ECO:0007669"/>
    <property type="project" value="UniProtKB-ARBA"/>
</dbReference>
<feature type="domain" description="BHLH" evidence="7">
    <location>
        <begin position="462"/>
        <end position="511"/>
    </location>
</feature>
<evidence type="ECO:0000313" key="8">
    <source>
        <dbReference type="EMBL" id="OIW12675.1"/>
    </source>
</evidence>
<dbReference type="PANTHER" id="PTHR46266">
    <property type="entry name" value="TRANSCRIPTION FACTOR TT8"/>
    <property type="match status" value="1"/>
</dbReference>
<dbReference type="InterPro" id="IPR036638">
    <property type="entry name" value="HLH_DNA-bd_sf"/>
</dbReference>
<protein>
    <recommendedName>
        <fullName evidence="7">BHLH domain-containing protein</fullName>
    </recommendedName>
</protein>
<dbReference type="InterPro" id="IPR054502">
    <property type="entry name" value="bHLH-TF_ACT-like_plant"/>
</dbReference>
<dbReference type="Gene3D" id="4.10.280.10">
    <property type="entry name" value="Helix-loop-helix DNA-binding domain"/>
    <property type="match status" value="1"/>
</dbReference>
<dbReference type="InterPro" id="IPR011598">
    <property type="entry name" value="bHLH_dom"/>
</dbReference>
<dbReference type="AlphaFoldDB" id="A0A4P1RL47"/>
<evidence type="ECO:0000256" key="5">
    <source>
        <dbReference type="ARBA" id="ARBA00023242"/>
    </source>
</evidence>
<keyword evidence="9" id="KW-1185">Reference proteome</keyword>
<accession>A0A4P1RL47</accession>
<keyword evidence="4" id="KW-0804">Transcription</keyword>